<dbReference type="SUPFAM" id="SSF90123">
    <property type="entry name" value="ABC transporter transmembrane region"/>
    <property type="match status" value="1"/>
</dbReference>
<feature type="region of interest" description="Disordered" evidence="10">
    <location>
        <begin position="1"/>
        <end position="24"/>
    </location>
</feature>
<sequence length="628" mass="67162">MSTDQRTGQGLSADTAPAVDLPVPDQEWRGVAAEDVEEQDLTAASGAKLQARSRRLLGRLVSPHRGRLTWTLLLGVLGELTYLAGPLIIAYGLDSAVPALTDGDSRPLLGATAAYLLAGVLNALFRAMFVRSAALLSQAVLLDLRADVFAHGQRLSVSFHESYTSGKVIARMTSDLDTLADLADEGLDGLVTGLLSVVTISVTLLVLDLSLGAVALLAFIPIVLVTRWFQARSRSVYRRTRSAIATLIVHFTETLNGLRAVVSFRREKRGRTIFGNLNQRNADANIESMMLLAAYIPSVRLAGNLSLVATMVLGSFQVIDGNLEVGVLVAFLLYVRRMYDPLDQMAMFYNGYQSAVAALEKISGLLEEAPAVPEPVDPERLSGAAGAVDFRDAAFSYKPGVPVLAPFDLHIPAGQTVAVVGATGAGKSTLAKLMARFYDPTQGRVLLDGHDVSRLADDDLRRAVTLVTQESFLFSGSVADNIALGRPDATRVEIEAAADEIGAGEFIRALPEGFDTDVRKRGGRLSAGQRQLVAFARAFLADPAVLILDEATASLDIPSEQAVQRALHNVLHGRTAMIIAHRLSTVQIADRVLVMKDGRIVQDGAPADLIAGDGAYADLHEAWRASLV</sequence>
<dbReference type="Pfam" id="PF00005">
    <property type="entry name" value="ABC_tran"/>
    <property type="match status" value="1"/>
</dbReference>
<keyword evidence="2" id="KW-0813">Transport</keyword>
<evidence type="ECO:0000256" key="7">
    <source>
        <dbReference type="ARBA" id="ARBA00022989"/>
    </source>
</evidence>
<dbReference type="InterPro" id="IPR027417">
    <property type="entry name" value="P-loop_NTPase"/>
</dbReference>
<accession>A0A938YLU6</accession>
<dbReference type="Proteomes" id="UP000663801">
    <property type="component" value="Unassembled WGS sequence"/>
</dbReference>
<feature type="compositionally biased region" description="Polar residues" evidence="10">
    <location>
        <begin position="1"/>
        <end position="12"/>
    </location>
</feature>
<keyword evidence="5" id="KW-0547">Nucleotide-binding</keyword>
<evidence type="ECO:0000313" key="14">
    <source>
        <dbReference type="EMBL" id="MBM9475624.1"/>
    </source>
</evidence>
<dbReference type="PANTHER" id="PTHR43394">
    <property type="entry name" value="ATP-DEPENDENT PERMEASE MDL1, MITOCHONDRIAL"/>
    <property type="match status" value="1"/>
</dbReference>
<dbReference type="InterPro" id="IPR017871">
    <property type="entry name" value="ABC_transporter-like_CS"/>
</dbReference>
<feature type="domain" description="ABC transmembrane type-1" evidence="13">
    <location>
        <begin position="70"/>
        <end position="354"/>
    </location>
</feature>
<comment type="subcellular location">
    <subcellularLocation>
        <location evidence="1">Cell membrane</location>
        <topology evidence="1">Multi-pass membrane protein</topology>
    </subcellularLocation>
</comment>
<evidence type="ECO:0000256" key="3">
    <source>
        <dbReference type="ARBA" id="ARBA00022475"/>
    </source>
</evidence>
<reference evidence="14" key="1">
    <citation type="submission" date="2021-01" db="EMBL/GenBank/DDBJ databases">
        <title>KCTC 19127 draft genome.</title>
        <authorList>
            <person name="An D."/>
        </authorList>
    </citation>
    <scope>NUCLEOTIDE SEQUENCE</scope>
    <source>
        <strain evidence="14">KCTC 19127</strain>
    </source>
</reference>
<dbReference type="PROSITE" id="PS50929">
    <property type="entry name" value="ABC_TM1F"/>
    <property type="match status" value="1"/>
</dbReference>
<dbReference type="GO" id="GO:0015421">
    <property type="term" value="F:ABC-type oligopeptide transporter activity"/>
    <property type="evidence" value="ECO:0007669"/>
    <property type="project" value="TreeGrafter"/>
</dbReference>
<keyword evidence="8 11" id="KW-0472">Membrane</keyword>
<feature type="transmembrane region" description="Helical" evidence="11">
    <location>
        <begin position="68"/>
        <end position="93"/>
    </location>
</feature>
<dbReference type="PROSITE" id="PS00211">
    <property type="entry name" value="ABC_TRANSPORTER_1"/>
    <property type="match status" value="1"/>
</dbReference>
<keyword evidence="4 11" id="KW-0812">Transmembrane</keyword>
<dbReference type="EMBL" id="JAERWL010000005">
    <property type="protein sequence ID" value="MBM9475624.1"/>
    <property type="molecule type" value="Genomic_DNA"/>
</dbReference>
<dbReference type="GO" id="GO:0016887">
    <property type="term" value="F:ATP hydrolysis activity"/>
    <property type="evidence" value="ECO:0007669"/>
    <property type="project" value="InterPro"/>
</dbReference>
<dbReference type="AlphaFoldDB" id="A0A938YLU6"/>
<dbReference type="PROSITE" id="PS50893">
    <property type="entry name" value="ABC_TRANSPORTER_2"/>
    <property type="match status" value="1"/>
</dbReference>
<feature type="domain" description="ABC transporter" evidence="12">
    <location>
        <begin position="388"/>
        <end position="622"/>
    </location>
</feature>
<evidence type="ECO:0000256" key="6">
    <source>
        <dbReference type="ARBA" id="ARBA00022840"/>
    </source>
</evidence>
<evidence type="ECO:0000256" key="2">
    <source>
        <dbReference type="ARBA" id="ARBA00022448"/>
    </source>
</evidence>
<proteinExistence type="inferred from homology"/>
<dbReference type="GO" id="GO:0005524">
    <property type="term" value="F:ATP binding"/>
    <property type="evidence" value="ECO:0007669"/>
    <property type="project" value="UniProtKB-KW"/>
</dbReference>
<dbReference type="SMART" id="SM00382">
    <property type="entry name" value="AAA"/>
    <property type="match status" value="1"/>
</dbReference>
<dbReference type="FunFam" id="3.40.50.300:FF:000299">
    <property type="entry name" value="ABC transporter ATP-binding protein/permease"/>
    <property type="match status" value="1"/>
</dbReference>
<name>A0A938YLU6_9ACTN</name>
<evidence type="ECO:0000259" key="12">
    <source>
        <dbReference type="PROSITE" id="PS50893"/>
    </source>
</evidence>
<dbReference type="CDD" id="cd18546">
    <property type="entry name" value="ABC_6TM_Rv0194_D2_like"/>
    <property type="match status" value="1"/>
</dbReference>
<dbReference type="InterPro" id="IPR039421">
    <property type="entry name" value="Type_1_exporter"/>
</dbReference>
<evidence type="ECO:0000256" key="8">
    <source>
        <dbReference type="ARBA" id="ARBA00023136"/>
    </source>
</evidence>
<feature type="transmembrane region" description="Helical" evidence="11">
    <location>
        <begin position="105"/>
        <end position="125"/>
    </location>
</feature>
<comment type="caution">
    <text evidence="14">The sequence shown here is derived from an EMBL/GenBank/DDBJ whole genome shotgun (WGS) entry which is preliminary data.</text>
</comment>
<dbReference type="InterPro" id="IPR003439">
    <property type="entry name" value="ABC_transporter-like_ATP-bd"/>
</dbReference>
<organism evidence="14 15">
    <name type="scientific">Nakamurella flavida</name>
    <dbReference type="NCBI Taxonomy" id="363630"/>
    <lineage>
        <taxon>Bacteria</taxon>
        <taxon>Bacillati</taxon>
        <taxon>Actinomycetota</taxon>
        <taxon>Actinomycetes</taxon>
        <taxon>Nakamurellales</taxon>
        <taxon>Nakamurellaceae</taxon>
        <taxon>Nakamurella</taxon>
    </lineage>
</organism>
<evidence type="ECO:0000259" key="13">
    <source>
        <dbReference type="PROSITE" id="PS50929"/>
    </source>
</evidence>
<keyword evidence="3" id="KW-1003">Cell membrane</keyword>
<dbReference type="Pfam" id="PF00664">
    <property type="entry name" value="ABC_membrane"/>
    <property type="match status" value="1"/>
</dbReference>
<evidence type="ECO:0000313" key="15">
    <source>
        <dbReference type="Proteomes" id="UP000663801"/>
    </source>
</evidence>
<feature type="transmembrane region" description="Helical" evidence="11">
    <location>
        <begin position="213"/>
        <end position="229"/>
    </location>
</feature>
<dbReference type="InterPro" id="IPR011527">
    <property type="entry name" value="ABC1_TM_dom"/>
</dbReference>
<evidence type="ECO:0000256" key="9">
    <source>
        <dbReference type="ARBA" id="ARBA00061644"/>
    </source>
</evidence>
<evidence type="ECO:0000256" key="11">
    <source>
        <dbReference type="SAM" id="Phobius"/>
    </source>
</evidence>
<dbReference type="PANTHER" id="PTHR43394:SF1">
    <property type="entry name" value="ATP-BINDING CASSETTE SUB-FAMILY B MEMBER 10, MITOCHONDRIAL"/>
    <property type="match status" value="1"/>
</dbReference>
<evidence type="ECO:0000256" key="4">
    <source>
        <dbReference type="ARBA" id="ARBA00022692"/>
    </source>
</evidence>
<keyword evidence="7 11" id="KW-1133">Transmembrane helix</keyword>
<protein>
    <submittedName>
        <fullName evidence="14">ABC transporter ATP-binding protein</fullName>
    </submittedName>
</protein>
<keyword evidence="15" id="KW-1185">Reference proteome</keyword>
<evidence type="ECO:0000256" key="5">
    <source>
        <dbReference type="ARBA" id="ARBA00022741"/>
    </source>
</evidence>
<evidence type="ECO:0000256" key="10">
    <source>
        <dbReference type="SAM" id="MobiDB-lite"/>
    </source>
</evidence>
<evidence type="ECO:0000256" key="1">
    <source>
        <dbReference type="ARBA" id="ARBA00004651"/>
    </source>
</evidence>
<dbReference type="SUPFAM" id="SSF52540">
    <property type="entry name" value="P-loop containing nucleoside triphosphate hydrolases"/>
    <property type="match status" value="1"/>
</dbReference>
<gene>
    <name evidence="14" type="ORF">JL107_04105</name>
</gene>
<dbReference type="GO" id="GO:0005886">
    <property type="term" value="C:plasma membrane"/>
    <property type="evidence" value="ECO:0007669"/>
    <property type="project" value="UniProtKB-SubCell"/>
</dbReference>
<dbReference type="InterPro" id="IPR036640">
    <property type="entry name" value="ABC1_TM_sf"/>
</dbReference>
<comment type="similarity">
    <text evidence="9">Belongs to the ABC transporter superfamily. Lipid exporter (TC 3.A.1.106) family.</text>
</comment>
<dbReference type="InterPro" id="IPR003593">
    <property type="entry name" value="AAA+_ATPase"/>
</dbReference>
<dbReference type="Gene3D" id="1.20.1560.10">
    <property type="entry name" value="ABC transporter type 1, transmembrane domain"/>
    <property type="match status" value="1"/>
</dbReference>
<dbReference type="RefSeq" id="WP_205255730.1">
    <property type="nucleotide sequence ID" value="NZ_BAAAPV010000002.1"/>
</dbReference>
<dbReference type="Gene3D" id="3.40.50.300">
    <property type="entry name" value="P-loop containing nucleotide triphosphate hydrolases"/>
    <property type="match status" value="1"/>
</dbReference>
<keyword evidence="6 14" id="KW-0067">ATP-binding</keyword>